<accession>A0A0L6V7A5</accession>
<dbReference type="GO" id="GO:0034657">
    <property type="term" value="C:GID complex"/>
    <property type="evidence" value="ECO:0007669"/>
    <property type="project" value="TreeGrafter"/>
</dbReference>
<dbReference type="GO" id="GO:0045721">
    <property type="term" value="P:negative regulation of gluconeogenesis"/>
    <property type="evidence" value="ECO:0007669"/>
    <property type="project" value="TreeGrafter"/>
</dbReference>
<evidence type="ECO:0000313" key="2">
    <source>
        <dbReference type="EMBL" id="KNZ56604.1"/>
    </source>
</evidence>
<dbReference type="GO" id="GO:0043161">
    <property type="term" value="P:proteasome-mediated ubiquitin-dependent protein catabolic process"/>
    <property type="evidence" value="ECO:0007669"/>
    <property type="project" value="TreeGrafter"/>
</dbReference>
<dbReference type="VEuPathDB" id="FungiDB:VP01_2367g3"/>
<dbReference type="GO" id="GO:0005773">
    <property type="term" value="C:vacuole"/>
    <property type="evidence" value="ECO:0007669"/>
    <property type="project" value="GOC"/>
</dbReference>
<dbReference type="Proteomes" id="UP000037035">
    <property type="component" value="Unassembled WGS sequence"/>
</dbReference>
<evidence type="ECO:0000256" key="1">
    <source>
        <dbReference type="ARBA" id="ARBA00061469"/>
    </source>
</evidence>
<dbReference type="PANTHER" id="PTHR14534:SF3">
    <property type="entry name" value="GID COMPLEX SUBUNIT 4 HOMOLOG"/>
    <property type="match status" value="1"/>
</dbReference>
<dbReference type="Pfam" id="PF09783">
    <property type="entry name" value="Vac_ImportDeg"/>
    <property type="match status" value="1"/>
</dbReference>
<proteinExistence type="inferred from homology"/>
<dbReference type="AlphaFoldDB" id="A0A0L6V7A5"/>
<name>A0A0L6V7A5_9BASI</name>
<dbReference type="InterPro" id="IPR018618">
    <property type="entry name" value="GID4/10-like"/>
</dbReference>
<dbReference type="STRING" id="27349.A0A0L6V7A5"/>
<reference evidence="2 3" key="1">
    <citation type="submission" date="2015-08" db="EMBL/GenBank/DDBJ databases">
        <title>Next Generation Sequencing and Analysis of the Genome of Puccinia sorghi L Schw, the Causal Agent of Maize Common Rust.</title>
        <authorList>
            <person name="Rochi L."/>
            <person name="Burguener G."/>
            <person name="Darino M."/>
            <person name="Turjanski A."/>
            <person name="Kreff E."/>
            <person name="Dieguez M.J."/>
            <person name="Sacco F."/>
        </authorList>
    </citation>
    <scope>NUCLEOTIDE SEQUENCE [LARGE SCALE GENOMIC DNA]</scope>
    <source>
        <strain evidence="2 3">RO10H11247</strain>
    </source>
</reference>
<dbReference type="EMBL" id="LAVV01007244">
    <property type="protein sequence ID" value="KNZ56604.1"/>
    <property type="molecule type" value="Genomic_DNA"/>
</dbReference>
<keyword evidence="3" id="KW-1185">Reference proteome</keyword>
<dbReference type="GO" id="GO:0006623">
    <property type="term" value="P:protein targeting to vacuole"/>
    <property type="evidence" value="ECO:0007669"/>
    <property type="project" value="TreeGrafter"/>
</dbReference>
<dbReference type="GO" id="GO:0007039">
    <property type="term" value="P:protein catabolic process in the vacuole"/>
    <property type="evidence" value="ECO:0007669"/>
    <property type="project" value="TreeGrafter"/>
</dbReference>
<dbReference type="OrthoDB" id="62at2759"/>
<dbReference type="PANTHER" id="PTHR14534">
    <property type="entry name" value="VACUOLAR IMPORT AND DEGRADATION PROTEIN 24"/>
    <property type="match status" value="1"/>
</dbReference>
<sequence length="372" mass="42375">MAAWACAFFGEDNSLLLTINHRQNSPLTSASTFKLSHSKPTYSSFLRPGSVFIGSQSSVDHQQQQQQPLLQYHLRQGNRHNELRFAADNNHPFPARQLLSRLSFRTPPPNPLPQSHFQSEQVSQQLQLLIDRLHHNDTPLHCLDHQQLISNPPEWSVRVTITHSDHLTGKLSGMMQANGLFNTLKQLEHTTQDHHPLNVQNTTTNPPSMIITAWEGQTIDLKKSPKQLWTNEDEEEARYKFGLSSLDPSCSRHHPNTFGLTSHLNDLRYWSKTKAFLGIHPDSIFQTLEDDPAFLDALDSQFVLMRWKETNFVNCEPTQSGLSIQGFYYVCLEKLTGLVEAYYYDPASLPYQKLQLKPIGTNGFGFGSMKLV</sequence>
<comment type="caution">
    <text evidence="2">The sequence shown here is derived from an EMBL/GenBank/DDBJ whole genome shotgun (WGS) entry which is preliminary data.</text>
</comment>
<comment type="similarity">
    <text evidence="1">Belongs to the GID4/VID24 family.</text>
</comment>
<organism evidence="2 3">
    <name type="scientific">Puccinia sorghi</name>
    <dbReference type="NCBI Taxonomy" id="27349"/>
    <lineage>
        <taxon>Eukaryota</taxon>
        <taxon>Fungi</taxon>
        <taxon>Dikarya</taxon>
        <taxon>Basidiomycota</taxon>
        <taxon>Pucciniomycotina</taxon>
        <taxon>Pucciniomycetes</taxon>
        <taxon>Pucciniales</taxon>
        <taxon>Pucciniaceae</taxon>
        <taxon>Puccinia</taxon>
    </lineage>
</organism>
<evidence type="ECO:0000313" key="3">
    <source>
        <dbReference type="Proteomes" id="UP000037035"/>
    </source>
</evidence>
<protein>
    <submittedName>
        <fullName evidence="2">Uncharacterized protein</fullName>
    </submittedName>
</protein>
<gene>
    <name evidence="2" type="ORF">VP01_2367g3</name>
</gene>